<feature type="compositionally biased region" description="Low complexity" evidence="1">
    <location>
        <begin position="1325"/>
        <end position="1353"/>
    </location>
</feature>
<dbReference type="InterPro" id="IPR038891">
    <property type="entry name" value="FSIP2"/>
</dbReference>
<name>A0A8J9Z334_BRALA</name>
<dbReference type="PANTHER" id="PTHR21856:SF7">
    <property type="entry name" value="FIBROUS SHEATH-INTERACTING PROTEIN 2"/>
    <property type="match status" value="1"/>
</dbReference>
<feature type="compositionally biased region" description="Basic and acidic residues" evidence="1">
    <location>
        <begin position="1017"/>
        <end position="1030"/>
    </location>
</feature>
<feature type="compositionally biased region" description="Polar residues" evidence="1">
    <location>
        <begin position="1086"/>
        <end position="1112"/>
    </location>
</feature>
<dbReference type="GO" id="GO:0005739">
    <property type="term" value="C:mitochondrion"/>
    <property type="evidence" value="ECO:0007669"/>
    <property type="project" value="TreeGrafter"/>
</dbReference>
<feature type="compositionally biased region" description="Polar residues" evidence="1">
    <location>
        <begin position="1279"/>
        <end position="1290"/>
    </location>
</feature>
<feature type="compositionally biased region" description="Polar residues" evidence="1">
    <location>
        <begin position="1377"/>
        <end position="1396"/>
    </location>
</feature>
<feature type="compositionally biased region" description="Basic and acidic residues" evidence="1">
    <location>
        <begin position="1675"/>
        <end position="1691"/>
    </location>
</feature>
<protein>
    <submittedName>
        <fullName evidence="2">FSIP2 protein</fullName>
    </submittedName>
</protein>
<feature type="compositionally biased region" description="Acidic residues" evidence="1">
    <location>
        <begin position="1494"/>
        <end position="1508"/>
    </location>
</feature>
<organism evidence="2 3">
    <name type="scientific">Branchiostoma lanceolatum</name>
    <name type="common">Common lancelet</name>
    <name type="synonym">Amphioxus lanceolatum</name>
    <dbReference type="NCBI Taxonomy" id="7740"/>
    <lineage>
        <taxon>Eukaryota</taxon>
        <taxon>Metazoa</taxon>
        <taxon>Chordata</taxon>
        <taxon>Cephalochordata</taxon>
        <taxon>Leptocardii</taxon>
        <taxon>Amphioxiformes</taxon>
        <taxon>Branchiostomatidae</taxon>
        <taxon>Branchiostoma</taxon>
    </lineage>
</organism>
<feature type="compositionally biased region" description="Low complexity" evidence="1">
    <location>
        <begin position="922"/>
        <end position="950"/>
    </location>
</feature>
<gene>
    <name evidence="2" type="primary">FSIP2</name>
    <name evidence="2" type="ORF">BLAG_LOCUS8629</name>
</gene>
<feature type="compositionally biased region" description="Low complexity" evidence="1">
    <location>
        <begin position="1259"/>
        <end position="1274"/>
    </location>
</feature>
<keyword evidence="3" id="KW-1185">Reference proteome</keyword>
<feature type="region of interest" description="Disordered" evidence="1">
    <location>
        <begin position="1675"/>
        <end position="1708"/>
    </location>
</feature>
<feature type="region of interest" description="Disordered" evidence="1">
    <location>
        <begin position="1524"/>
        <end position="1544"/>
    </location>
</feature>
<sequence>MATVQRLTLPQRAGSAKGCFVMPKAWVSHGGSSADGSELSLSEWMNYPLDTKMPLIPGIEKAMVLYTTDLGERAKILENLSLCPQLHARPNDHDFDLTDPCGHQMSTEYNLLHDPHLKPFYSFPGVKQRLVRNGFITQDGKVLCTLKEFNQYRQYLRKISLDYYNNERRRQLEDAVLARERAEQKKKESKAQSESLQIIKSRREKAKETRQKLREQEEASKRRYMALMRKDAMKRNLLQVEKTLHHEEERKRKDKEWESKRSKFQLNQDKERRRRKKAMEAWKAEERERQRRLEERRRQEQREKEEKTMDHFVEHARLRALQREEMLRVEEEERQRRQENIRAREAAIQAQRQKQYEIFLRRKQQQQERRERTQKTLLSMWRDKTNAGKSDGKTASGTDVSTGGKGGLFSRFKGITEGTETAKGEAEKKGAGLNLGRLVDRAIDKTMEDFETAPPLPQEEQTPEESAPPLPQKEQSPERIESFVGEPAASKKQEKPATRTPVKRKTGTRGKKISFKFKVDKESMARLQSEFPGAKLIDVDELRRQEEEKTRQEELLIMQLQTDFPGANVSLEGEEGEETLEEVELQQVLSRSQTTLLHMRAAEIVRAVMETVSKVIIPRMVSEDKFTSSVEREPRRSDTRVLNQVASDMVTSALDKLKTEMTEDVTDYGTRRVSREASQLVSSVIDGVKKEFSKENMAEDRKLEVRKSTSDSSLLTRTARDIVACVIDGVTKELTGQRSDMSAMSLTKTRSDTSLIGRTACQVVSSVVSAAKKPSKVQPAQSESATVREMATQITSWVIERVRQEMADGSSEASAESFDDSCLERELLRTMRADSTTVEEPYSRPLSPEPSSDAEISRAGSKQSAVTKLPRVPDTQSQKPSTGEITSRHASKEAVLSKSSSSQKIRLVAPTSGTSVKKSRTSIKTSRTSVKTSRTSVKTSWTSVKTSRTSIKTSPATSKVLPSPKTSTVTATPTRKLSRSSRESVTSLSRKSTSDSVVRKTSKTSTSLNGHTMSATEVRKMLQQRYEESFRPSQTALTEKLSSKESPVLPEVSTGKVSEKPSKEKATGDLVTTKTSVVKPNGKASLEQTGLSSDTATSVDNSDATAKQAKTSSSKDEIIAPKTLASATQASLERRESSIESGHSGRRTSISAPGLDVKRSSSKSLKKIASLHKRSSGGAVVRSGPSMSGADVKEIQQDDNEGKQEDADERVVKTAPSTPLLEDDAQLAGEAVMPSSMSEGSVKAKRSVNKVSSTQSAWSATPSKKASSQSSSLTKPRESQSTMMSPSGTKVSAKKSISKHTPQTGISTSQLGSSSRTPSVEKPTSRSSIKASSSKSGSEVTATTSRSSGSSLLRKTRSNIATPAAEIKSGVRLKASKSGQSRTSSIQAGKTSSSSTHDAKRSSSSVRSTFSKTKSSSSVKPSQSKSKDSVKGRPEISAESETSKQESEETTQLEEMEGDLDEDLHLDEDEEEDFGGDTEEPPAKDMQLLGAETELSDVSDVEDEEVLTETENVVIKKRRESLVGAGAEEVPKTMSGSKASMKSYRRHSIAGSCATLEVDRSEFAPLEPTLQGRTVDLDDDLRENLSAISVKASFQDRMQDEITPRNSFRCLQKPELSSTQGLEREESLRSLITKRRMSLPSGASLASFRAENSSEDIVQVNTMFDVGEFSRGVRRYSEVPKKPVAMHRPETDSSASLERIPESKENKP</sequence>
<feature type="compositionally biased region" description="Basic and acidic residues" evidence="1">
    <location>
        <begin position="205"/>
        <end position="221"/>
    </location>
</feature>
<feature type="compositionally biased region" description="Polar residues" evidence="1">
    <location>
        <begin position="1299"/>
        <end position="1318"/>
    </location>
</feature>
<evidence type="ECO:0000256" key="1">
    <source>
        <dbReference type="SAM" id="MobiDB-lite"/>
    </source>
</evidence>
<feature type="compositionally biased region" description="Polar residues" evidence="1">
    <location>
        <begin position="874"/>
        <end position="885"/>
    </location>
</feature>
<feature type="compositionally biased region" description="Basic and acidic residues" evidence="1">
    <location>
        <begin position="1425"/>
        <end position="1447"/>
    </location>
</feature>
<feature type="compositionally biased region" description="Basic residues" evidence="1">
    <location>
        <begin position="1160"/>
        <end position="1175"/>
    </location>
</feature>
<feature type="compositionally biased region" description="Basic and acidic residues" evidence="1">
    <location>
        <begin position="1191"/>
        <end position="1212"/>
    </location>
</feature>
<feature type="region of interest" description="Disordered" evidence="1">
    <location>
        <begin position="382"/>
        <end position="407"/>
    </location>
</feature>
<evidence type="ECO:0000313" key="3">
    <source>
        <dbReference type="Proteomes" id="UP000838412"/>
    </source>
</evidence>
<feature type="region of interest" description="Disordered" evidence="1">
    <location>
        <begin position="830"/>
        <end position="1512"/>
    </location>
</feature>
<proteinExistence type="predicted"/>
<feature type="compositionally biased region" description="Polar residues" evidence="1">
    <location>
        <begin position="1249"/>
        <end position="1258"/>
    </location>
</feature>
<feature type="compositionally biased region" description="Basic and acidic residues" evidence="1">
    <location>
        <begin position="1699"/>
        <end position="1708"/>
    </location>
</feature>
<feature type="region of interest" description="Disordered" evidence="1">
    <location>
        <begin position="452"/>
        <end position="509"/>
    </location>
</feature>
<dbReference type="PANTHER" id="PTHR21856">
    <property type="entry name" value="FIBROUS SHEATH-INTERACTING PROTEIN 2"/>
    <property type="match status" value="1"/>
</dbReference>
<reference evidence="2" key="1">
    <citation type="submission" date="2022-01" db="EMBL/GenBank/DDBJ databases">
        <authorList>
            <person name="Braso-Vives M."/>
        </authorList>
    </citation>
    <scope>NUCLEOTIDE SEQUENCE</scope>
</reference>
<feature type="region of interest" description="Disordered" evidence="1">
    <location>
        <begin position="183"/>
        <end position="223"/>
    </location>
</feature>
<feature type="compositionally biased region" description="Low complexity" evidence="1">
    <location>
        <begin position="1402"/>
        <end position="1424"/>
    </location>
</feature>
<feature type="compositionally biased region" description="Basic and acidic residues" evidence="1">
    <location>
        <begin position="382"/>
        <end position="392"/>
    </location>
</feature>
<feature type="region of interest" description="Disordered" evidence="1">
    <location>
        <begin position="241"/>
        <end position="308"/>
    </location>
</feature>
<dbReference type="Proteomes" id="UP000838412">
    <property type="component" value="Chromosome 15"/>
</dbReference>
<feature type="compositionally biased region" description="Basic and acidic residues" evidence="1">
    <location>
        <begin position="278"/>
        <end position="308"/>
    </location>
</feature>
<feature type="compositionally biased region" description="Basic and acidic residues" evidence="1">
    <location>
        <begin position="1057"/>
        <end position="1067"/>
    </location>
</feature>
<feature type="compositionally biased region" description="Basic and acidic residues" evidence="1">
    <location>
        <begin position="242"/>
        <end position="261"/>
    </location>
</feature>
<evidence type="ECO:0000313" key="2">
    <source>
        <dbReference type="EMBL" id="CAH1246689.1"/>
    </source>
</evidence>
<accession>A0A8J9Z334</accession>
<dbReference type="EMBL" id="OV696700">
    <property type="protein sequence ID" value="CAH1246689.1"/>
    <property type="molecule type" value="Genomic_DNA"/>
</dbReference>
<dbReference type="OrthoDB" id="8197715at2759"/>
<feature type="compositionally biased region" description="Acidic residues" evidence="1">
    <location>
        <begin position="1448"/>
        <end position="1480"/>
    </location>
</feature>
<feature type="compositionally biased region" description="Low complexity" evidence="1">
    <location>
        <begin position="983"/>
        <end position="996"/>
    </location>
</feature>
<feature type="compositionally biased region" description="Polar residues" evidence="1">
    <location>
        <begin position="964"/>
        <end position="975"/>
    </location>
</feature>